<dbReference type="SUPFAM" id="SSF53383">
    <property type="entry name" value="PLP-dependent transferases"/>
    <property type="match status" value="1"/>
</dbReference>
<dbReference type="OrthoDB" id="9808770at2"/>
<dbReference type="GO" id="GO:0030170">
    <property type="term" value="F:pyridoxal phosphate binding"/>
    <property type="evidence" value="ECO:0007669"/>
    <property type="project" value="InterPro"/>
</dbReference>
<dbReference type="SUPFAM" id="SSF46785">
    <property type="entry name" value="Winged helix' DNA-binding domain"/>
    <property type="match status" value="1"/>
</dbReference>
<dbReference type="KEGG" id="pstg:E8M01_02140"/>
<dbReference type="InterPro" id="IPR000524">
    <property type="entry name" value="Tscrpt_reg_HTH_GntR"/>
</dbReference>
<name>A0A4D7AZH1_9HYPH</name>
<dbReference type="CDD" id="cd07377">
    <property type="entry name" value="WHTH_GntR"/>
    <property type="match status" value="1"/>
</dbReference>
<evidence type="ECO:0000256" key="5">
    <source>
        <dbReference type="ARBA" id="ARBA00023163"/>
    </source>
</evidence>
<proteinExistence type="inferred from homology"/>
<dbReference type="CDD" id="cd00609">
    <property type="entry name" value="AAT_like"/>
    <property type="match status" value="1"/>
</dbReference>
<dbReference type="PROSITE" id="PS50949">
    <property type="entry name" value="HTH_GNTR"/>
    <property type="match status" value="1"/>
</dbReference>
<feature type="domain" description="HTH gntR-type" evidence="6">
    <location>
        <begin position="18"/>
        <end position="86"/>
    </location>
</feature>
<evidence type="ECO:0000256" key="4">
    <source>
        <dbReference type="ARBA" id="ARBA00023125"/>
    </source>
</evidence>
<keyword evidence="7" id="KW-0032">Aminotransferase</keyword>
<dbReference type="GO" id="GO:0003677">
    <property type="term" value="F:DNA binding"/>
    <property type="evidence" value="ECO:0007669"/>
    <property type="project" value="UniProtKB-KW"/>
</dbReference>
<dbReference type="InterPro" id="IPR036388">
    <property type="entry name" value="WH-like_DNA-bd_sf"/>
</dbReference>
<keyword evidence="5" id="KW-0804">Transcription</keyword>
<keyword evidence="2" id="KW-0663">Pyridoxal phosphate</keyword>
<evidence type="ECO:0000313" key="7">
    <source>
        <dbReference type="EMBL" id="QCI63140.1"/>
    </source>
</evidence>
<evidence type="ECO:0000259" key="6">
    <source>
        <dbReference type="PROSITE" id="PS50949"/>
    </source>
</evidence>
<dbReference type="AlphaFoldDB" id="A0A4D7AZH1"/>
<dbReference type="InterPro" id="IPR004839">
    <property type="entry name" value="Aminotransferase_I/II_large"/>
</dbReference>
<dbReference type="SMART" id="SM00345">
    <property type="entry name" value="HTH_GNTR"/>
    <property type="match status" value="1"/>
</dbReference>
<evidence type="ECO:0000313" key="8">
    <source>
        <dbReference type="Proteomes" id="UP000298781"/>
    </source>
</evidence>
<dbReference type="Pfam" id="PF00155">
    <property type="entry name" value="Aminotran_1_2"/>
    <property type="match status" value="1"/>
</dbReference>
<dbReference type="GO" id="GO:0008483">
    <property type="term" value="F:transaminase activity"/>
    <property type="evidence" value="ECO:0007669"/>
    <property type="project" value="UniProtKB-KW"/>
</dbReference>
<dbReference type="Proteomes" id="UP000298781">
    <property type="component" value="Chromosome"/>
</dbReference>
<evidence type="ECO:0000256" key="1">
    <source>
        <dbReference type="ARBA" id="ARBA00005384"/>
    </source>
</evidence>
<evidence type="ECO:0000256" key="3">
    <source>
        <dbReference type="ARBA" id="ARBA00023015"/>
    </source>
</evidence>
<protein>
    <submittedName>
        <fullName evidence="7">PLP-dependent aminotransferase family protein</fullName>
    </submittedName>
</protein>
<sequence>MRQADDRMLVLAPPGAGLTRQDWLTREIRRAILDGRLIAGALLPASRDLARLHGVSRGTVVAAYGQLADEGYVRGQVGRGTVVAARLAEPPRARRPQPVPALDPGLSARGEALARPRFPMVPPAAGTQAFRAGQPDLEAFPLGLWTRLAARRSRLNQRGLLADGDPRGYRPLREAIAAHVAASRGFACGPDDVVVVGSVQQALDLAARLTLDPGDQAVVEDPGYPAAAQVLAAAGAVLVPVSVDAEGLDVADALARAPSARFVHVTPARQAPLGVPLSLARRMRLIAWAAETGAIVFEDDYDGEYRFAGRPLAALKSLDRADKVIYAGTFSKLMFPGLRLAFVVLPDRLREPFAAALSLTARHAPLMTQVVLADFITEGHFGRHVRRMRVIYGERAEALNAAARDYWTGLVAVPPIEAGLDIAARLLRHGDDVAITRRAAAAGIETRPLSVWRQDRKGPATPGLILGFATTPPAMIRAAAAGLARVLEAAPRQ</sequence>
<accession>A0A4D7AZH1</accession>
<dbReference type="Pfam" id="PF00392">
    <property type="entry name" value="GntR"/>
    <property type="match status" value="1"/>
</dbReference>
<evidence type="ECO:0000256" key="2">
    <source>
        <dbReference type="ARBA" id="ARBA00022898"/>
    </source>
</evidence>
<dbReference type="EMBL" id="CP039690">
    <property type="protein sequence ID" value="QCI63140.1"/>
    <property type="molecule type" value="Genomic_DNA"/>
</dbReference>
<dbReference type="PANTHER" id="PTHR46577">
    <property type="entry name" value="HTH-TYPE TRANSCRIPTIONAL REGULATORY PROTEIN GABR"/>
    <property type="match status" value="1"/>
</dbReference>
<dbReference type="InterPro" id="IPR015421">
    <property type="entry name" value="PyrdxlP-dep_Trfase_major"/>
</dbReference>
<dbReference type="InterPro" id="IPR051446">
    <property type="entry name" value="HTH_trans_reg/aminotransferase"/>
</dbReference>
<keyword evidence="8" id="KW-1185">Reference proteome</keyword>
<comment type="similarity">
    <text evidence="1">In the C-terminal section; belongs to the class-I pyridoxal-phosphate-dependent aminotransferase family.</text>
</comment>
<reference evidence="7 8" key="1">
    <citation type="submission" date="2019-04" db="EMBL/GenBank/DDBJ databases">
        <title>Phreatobacter aquaticus sp. nov.</title>
        <authorList>
            <person name="Choi A."/>
        </authorList>
    </citation>
    <scope>NUCLEOTIDE SEQUENCE [LARGE SCALE GENOMIC DNA]</scope>
    <source>
        <strain evidence="7 8">KCTC 52518</strain>
    </source>
</reference>
<dbReference type="PRINTS" id="PR00035">
    <property type="entry name" value="HTHGNTR"/>
</dbReference>
<gene>
    <name evidence="7" type="ORF">E8M01_02140</name>
</gene>
<dbReference type="Gene3D" id="1.10.10.10">
    <property type="entry name" value="Winged helix-like DNA-binding domain superfamily/Winged helix DNA-binding domain"/>
    <property type="match status" value="1"/>
</dbReference>
<keyword evidence="7" id="KW-0808">Transferase</keyword>
<dbReference type="RefSeq" id="WP_136958602.1">
    <property type="nucleotide sequence ID" value="NZ_CP039690.1"/>
</dbReference>
<dbReference type="GO" id="GO:0003700">
    <property type="term" value="F:DNA-binding transcription factor activity"/>
    <property type="evidence" value="ECO:0007669"/>
    <property type="project" value="InterPro"/>
</dbReference>
<keyword evidence="4" id="KW-0238">DNA-binding</keyword>
<organism evidence="7 8">
    <name type="scientific">Phreatobacter stygius</name>
    <dbReference type="NCBI Taxonomy" id="1940610"/>
    <lineage>
        <taxon>Bacteria</taxon>
        <taxon>Pseudomonadati</taxon>
        <taxon>Pseudomonadota</taxon>
        <taxon>Alphaproteobacteria</taxon>
        <taxon>Hyphomicrobiales</taxon>
        <taxon>Phreatobacteraceae</taxon>
        <taxon>Phreatobacter</taxon>
    </lineage>
</organism>
<dbReference type="InterPro" id="IPR036390">
    <property type="entry name" value="WH_DNA-bd_sf"/>
</dbReference>
<keyword evidence="3" id="KW-0805">Transcription regulation</keyword>
<dbReference type="PANTHER" id="PTHR46577:SF1">
    <property type="entry name" value="HTH-TYPE TRANSCRIPTIONAL REGULATORY PROTEIN GABR"/>
    <property type="match status" value="1"/>
</dbReference>
<dbReference type="Gene3D" id="3.40.640.10">
    <property type="entry name" value="Type I PLP-dependent aspartate aminotransferase-like (Major domain)"/>
    <property type="match status" value="1"/>
</dbReference>
<dbReference type="InterPro" id="IPR015424">
    <property type="entry name" value="PyrdxlP-dep_Trfase"/>
</dbReference>